<protein>
    <submittedName>
        <fullName evidence="2">Uncharacterized protein</fullName>
    </submittedName>
</protein>
<dbReference type="Proteomes" id="UP001556367">
    <property type="component" value="Unassembled WGS sequence"/>
</dbReference>
<proteinExistence type="predicted"/>
<evidence type="ECO:0000313" key="2">
    <source>
        <dbReference type="EMBL" id="KAL0960606.1"/>
    </source>
</evidence>
<accession>A0ABR3JYJ0</accession>
<sequence length="372" mass="41894">MFRQAYLSASPKLNQMFHGRRLQAMTQKYPVARTNMWPYLRQRQDEALERRRSFDLSFLPNSLGNPRPISEHLWCSPDHEKQATVAVRFLLTRLWFLYSVGPGRNGSSWEGGTVVDARVILEDEVWAIRVSHESSSARQGPATHEETLYILEATGEVIGQAPSHEQSTSDSKNEPNQNKADFPRLPVLRADWTFYISELAVEAGKAGNSPRSSLLERVAWTNHEEYERGISKLWLRRIANEGVLGSAKRLVAERYVLASVVANGISGKWMSAMEMRQEFDGLPELGSAPRPVSKTRQVQLFLPAHHHVESLHFTTASGRALHPALAVVRTPAREYYIFKDNGMQVGCEEEGVAEVWMSLIGCTETGLAMAKH</sequence>
<feature type="region of interest" description="Disordered" evidence="1">
    <location>
        <begin position="161"/>
        <end position="181"/>
    </location>
</feature>
<evidence type="ECO:0000256" key="1">
    <source>
        <dbReference type="SAM" id="MobiDB-lite"/>
    </source>
</evidence>
<organism evidence="2 3">
    <name type="scientific">Hohenbuehelia grisea</name>
    <dbReference type="NCBI Taxonomy" id="104357"/>
    <lineage>
        <taxon>Eukaryota</taxon>
        <taxon>Fungi</taxon>
        <taxon>Dikarya</taxon>
        <taxon>Basidiomycota</taxon>
        <taxon>Agaricomycotina</taxon>
        <taxon>Agaricomycetes</taxon>
        <taxon>Agaricomycetidae</taxon>
        <taxon>Agaricales</taxon>
        <taxon>Pleurotineae</taxon>
        <taxon>Pleurotaceae</taxon>
        <taxon>Hohenbuehelia</taxon>
    </lineage>
</organism>
<comment type="caution">
    <text evidence="2">The sequence shown here is derived from an EMBL/GenBank/DDBJ whole genome shotgun (WGS) entry which is preliminary data.</text>
</comment>
<keyword evidence="3" id="KW-1185">Reference proteome</keyword>
<dbReference type="EMBL" id="JASNQZ010000001">
    <property type="protein sequence ID" value="KAL0960606.1"/>
    <property type="molecule type" value="Genomic_DNA"/>
</dbReference>
<name>A0ABR3JYJ0_9AGAR</name>
<feature type="compositionally biased region" description="Polar residues" evidence="1">
    <location>
        <begin position="163"/>
        <end position="179"/>
    </location>
</feature>
<gene>
    <name evidence="2" type="ORF">HGRIS_005638</name>
</gene>
<evidence type="ECO:0000313" key="3">
    <source>
        <dbReference type="Proteomes" id="UP001556367"/>
    </source>
</evidence>
<reference evidence="3" key="1">
    <citation type="submission" date="2024-06" db="EMBL/GenBank/DDBJ databases">
        <title>Multi-omics analyses provide insights into the biosynthesis of the anticancer antibiotic pleurotin in Hohenbuehelia grisea.</title>
        <authorList>
            <person name="Weaver J.A."/>
            <person name="Alberti F."/>
        </authorList>
    </citation>
    <scope>NUCLEOTIDE SEQUENCE [LARGE SCALE GENOMIC DNA]</scope>
    <source>
        <strain evidence="3">T-177</strain>
    </source>
</reference>